<evidence type="ECO:0000256" key="4">
    <source>
        <dbReference type="PROSITE-ProRule" id="PRU00335"/>
    </source>
</evidence>
<keyword evidence="1" id="KW-0805">Transcription regulation</keyword>
<dbReference type="GO" id="GO:0003700">
    <property type="term" value="F:DNA-binding transcription factor activity"/>
    <property type="evidence" value="ECO:0007669"/>
    <property type="project" value="TreeGrafter"/>
</dbReference>
<keyword evidence="3" id="KW-0804">Transcription</keyword>
<accession>A0A7I7XSB8</accession>
<dbReference type="InterPro" id="IPR001647">
    <property type="entry name" value="HTH_TetR"/>
</dbReference>
<feature type="DNA-binding region" description="H-T-H motif" evidence="4">
    <location>
        <begin position="72"/>
        <end position="91"/>
    </location>
</feature>
<dbReference type="PROSITE" id="PS50977">
    <property type="entry name" value="HTH_TETR_2"/>
    <property type="match status" value="1"/>
</dbReference>
<dbReference type="Gene3D" id="1.10.357.10">
    <property type="entry name" value="Tetracycline Repressor, domain 2"/>
    <property type="match status" value="1"/>
</dbReference>
<evidence type="ECO:0000256" key="2">
    <source>
        <dbReference type="ARBA" id="ARBA00023125"/>
    </source>
</evidence>
<name>A0A7I7XSB8_9MYCO</name>
<evidence type="ECO:0000256" key="3">
    <source>
        <dbReference type="ARBA" id="ARBA00023163"/>
    </source>
</evidence>
<reference evidence="6" key="1">
    <citation type="journal article" date="2019" name="Emerg. Microbes Infect.">
        <title>Comprehensive subspecies identification of 175 nontuberculous mycobacteria species based on 7547 genomic profiles.</title>
        <authorList>
            <person name="Matsumoto Y."/>
            <person name="Kinjo T."/>
            <person name="Motooka D."/>
            <person name="Nabeya D."/>
            <person name="Jung N."/>
            <person name="Uechi K."/>
            <person name="Horii T."/>
            <person name="Iida T."/>
            <person name="Fujita J."/>
            <person name="Nakamura S."/>
        </authorList>
    </citation>
    <scope>NUCLEOTIDE SEQUENCE [LARGE SCALE GENOMIC DNA]</scope>
    <source>
        <strain evidence="6">JCM 13671</strain>
    </source>
</reference>
<sequence>MISSATAEPFRSLFTLLAALRYRKLSDVLGDSGYPHAVVRQRLGTRSRTAAQRRVLDAALDLIADHGVSGTSLQMIADAMGVTKAAVYHQFKTKDEIVVGVTELELAKLEEPLAAARAESDPARARKVLLTDVIDMAVTRRRWIRTLQNDPIIIRLLGTHPPFREFIAELYGVLQGEEDDTIARVTAALFSGAIAGSVVNPLLDDIDDETLRAALLQMTTRMLNLPD</sequence>
<organism evidence="6 7">
    <name type="scientific">Mycolicibacterium confluentis</name>
    <dbReference type="NCBI Taxonomy" id="28047"/>
    <lineage>
        <taxon>Bacteria</taxon>
        <taxon>Bacillati</taxon>
        <taxon>Actinomycetota</taxon>
        <taxon>Actinomycetes</taxon>
        <taxon>Mycobacteriales</taxon>
        <taxon>Mycobacteriaceae</taxon>
        <taxon>Mycolicibacterium</taxon>
    </lineage>
</organism>
<dbReference type="GO" id="GO:0000976">
    <property type="term" value="F:transcription cis-regulatory region binding"/>
    <property type="evidence" value="ECO:0007669"/>
    <property type="project" value="TreeGrafter"/>
</dbReference>
<dbReference type="Pfam" id="PF00440">
    <property type="entry name" value="TetR_N"/>
    <property type="match status" value="1"/>
</dbReference>
<dbReference type="InterPro" id="IPR009057">
    <property type="entry name" value="Homeodomain-like_sf"/>
</dbReference>
<proteinExistence type="predicted"/>
<keyword evidence="7" id="KW-1185">Reference proteome</keyword>
<dbReference type="Proteomes" id="UP000466931">
    <property type="component" value="Chromosome"/>
</dbReference>
<dbReference type="EMBL" id="AP022612">
    <property type="protein sequence ID" value="BBZ31963.1"/>
    <property type="molecule type" value="Genomic_DNA"/>
</dbReference>
<evidence type="ECO:0000313" key="6">
    <source>
        <dbReference type="EMBL" id="BBZ31963.1"/>
    </source>
</evidence>
<reference evidence="6" key="2">
    <citation type="submission" date="2020-02" db="EMBL/GenBank/DDBJ databases">
        <authorList>
            <person name="Matsumoto Y."/>
            <person name="Motooka D."/>
            <person name="Nakamura S."/>
        </authorList>
    </citation>
    <scope>NUCLEOTIDE SEQUENCE</scope>
    <source>
        <strain evidence="6">JCM 13671</strain>
    </source>
</reference>
<dbReference type="InterPro" id="IPR050109">
    <property type="entry name" value="HTH-type_TetR-like_transc_reg"/>
</dbReference>
<feature type="domain" description="HTH tetR-type" evidence="5">
    <location>
        <begin position="49"/>
        <end position="109"/>
    </location>
</feature>
<evidence type="ECO:0000256" key="1">
    <source>
        <dbReference type="ARBA" id="ARBA00023015"/>
    </source>
</evidence>
<evidence type="ECO:0000313" key="7">
    <source>
        <dbReference type="Proteomes" id="UP000466931"/>
    </source>
</evidence>
<dbReference type="AlphaFoldDB" id="A0A7I7XSB8"/>
<evidence type="ECO:0000259" key="5">
    <source>
        <dbReference type="PROSITE" id="PS50977"/>
    </source>
</evidence>
<dbReference type="PANTHER" id="PTHR30055:SF234">
    <property type="entry name" value="HTH-TYPE TRANSCRIPTIONAL REGULATOR BETI"/>
    <property type="match status" value="1"/>
</dbReference>
<protein>
    <submittedName>
        <fullName evidence="6">TetR family transcriptional regulator</fullName>
    </submittedName>
</protein>
<dbReference type="PANTHER" id="PTHR30055">
    <property type="entry name" value="HTH-TYPE TRANSCRIPTIONAL REGULATOR RUTR"/>
    <property type="match status" value="1"/>
</dbReference>
<dbReference type="SUPFAM" id="SSF46689">
    <property type="entry name" value="Homeodomain-like"/>
    <property type="match status" value="1"/>
</dbReference>
<dbReference type="PRINTS" id="PR00455">
    <property type="entry name" value="HTHTETR"/>
</dbReference>
<keyword evidence="2 4" id="KW-0238">DNA-binding</keyword>
<gene>
    <name evidence="6" type="ORF">MCNF_05680</name>
</gene>